<dbReference type="InterPro" id="IPR036249">
    <property type="entry name" value="Thioredoxin-like_sf"/>
</dbReference>
<organism evidence="1 2">
    <name type="scientific">Streptococcus canis</name>
    <dbReference type="NCBI Taxonomy" id="1329"/>
    <lineage>
        <taxon>Bacteria</taxon>
        <taxon>Bacillati</taxon>
        <taxon>Bacillota</taxon>
        <taxon>Bacilli</taxon>
        <taxon>Lactobacillales</taxon>
        <taxon>Streptococcaceae</taxon>
        <taxon>Streptococcus</taxon>
    </lineage>
</organism>
<dbReference type="SUPFAM" id="SSF52833">
    <property type="entry name" value="Thioredoxin-like"/>
    <property type="match status" value="1"/>
</dbReference>
<comment type="caution">
    <text evidence="1">The sequence shown here is derived from an EMBL/GenBank/DDBJ whole genome shotgun (WGS) entry which is preliminary data.</text>
</comment>
<name>A0AAE4Q8T7_STRCB</name>
<evidence type="ECO:0000313" key="1">
    <source>
        <dbReference type="EMBL" id="MDV5977427.1"/>
    </source>
</evidence>
<sequence>MKAIKLAGLLGIVVVVLSFAGVGVKTVWQERIDLDYPNQLTAKSYQQIVETGDFNLVFFKRGCPVCQAGKQAILKASQASPYSSVMVDVETHEGQVLVERYGVTKAASLVLSRGHQLQHYRYVIEDHDGKFMPNQEALNALTKGETYAKME</sequence>
<dbReference type="RefSeq" id="WP_099983204.1">
    <property type="nucleotide sequence ID" value="NZ_BEWZ01000026.1"/>
</dbReference>
<dbReference type="EMBL" id="JAGQEX010000016">
    <property type="protein sequence ID" value="MDV5977427.1"/>
    <property type="molecule type" value="Genomic_DNA"/>
</dbReference>
<accession>A0AAE4Q8T7</accession>
<gene>
    <name evidence="1" type="ORF">KB584_08160</name>
</gene>
<proteinExistence type="predicted"/>
<dbReference type="Proteomes" id="UP001186118">
    <property type="component" value="Unassembled WGS sequence"/>
</dbReference>
<reference evidence="1" key="1">
    <citation type="submission" date="2021-04" db="EMBL/GenBank/DDBJ databases">
        <title>Draft genomes of 20 S. canis strains.</title>
        <authorList>
            <person name="Pagnossin D."/>
            <person name="Weir W."/>
            <person name="Smith A."/>
            <person name="Ure R."/>
            <person name="Oravcova K."/>
        </authorList>
    </citation>
    <scope>NUCLEOTIDE SEQUENCE</scope>
    <source>
        <strain evidence="1">284</strain>
    </source>
</reference>
<dbReference type="AlphaFoldDB" id="A0AAE4Q8T7"/>
<protein>
    <submittedName>
        <fullName evidence="1">Glutaredoxin family protein</fullName>
    </submittedName>
</protein>
<evidence type="ECO:0000313" key="2">
    <source>
        <dbReference type="Proteomes" id="UP001186118"/>
    </source>
</evidence>
<dbReference type="Gene3D" id="3.40.30.10">
    <property type="entry name" value="Glutaredoxin"/>
    <property type="match status" value="1"/>
</dbReference>